<keyword evidence="5 6" id="KW-0949">S-adenosyl-L-methionine</keyword>
<dbReference type="GO" id="GO:0005829">
    <property type="term" value="C:cytosol"/>
    <property type="evidence" value="ECO:0007669"/>
    <property type="project" value="TreeGrafter"/>
</dbReference>
<feature type="binding site" evidence="6">
    <location>
        <begin position="125"/>
        <end position="126"/>
    </location>
    <ligand>
        <name>S-adenosyl-L-methionine</name>
        <dbReference type="ChEBI" id="CHEBI:59789"/>
    </ligand>
</feature>
<keyword evidence="3 6" id="KW-0489">Methyltransferase</keyword>
<dbReference type="KEGG" id="mpz:Marpi_0786"/>
<protein>
    <recommendedName>
        <fullName evidence="6">Ribosomal RNA small subunit methyltransferase G</fullName>
        <ecNumber evidence="6">2.1.1.-</ecNumber>
    </recommendedName>
    <alternativeName>
        <fullName evidence="6">16S rRNA 7-methylguanosine methyltransferase</fullName>
        <shortName evidence="6">16S rRNA m7G methyltransferase</shortName>
    </alternativeName>
</protein>
<keyword evidence="2 6" id="KW-0698">rRNA processing</keyword>
<reference evidence="8" key="2">
    <citation type="submission" date="2012-01" db="EMBL/GenBank/DDBJ databases">
        <title>Complete sequence of chromosome of Marinitoga piezophila KA3.</title>
        <authorList>
            <person name="Lucas S."/>
            <person name="Han J."/>
            <person name="Lapidus A."/>
            <person name="Cheng J.-F."/>
            <person name="Goodwin L."/>
            <person name="Pitluck S."/>
            <person name="Peters L."/>
            <person name="Mikhailova N."/>
            <person name="Teshima H."/>
            <person name="Detter J.C."/>
            <person name="Han C."/>
            <person name="Tapia R."/>
            <person name="Land M."/>
            <person name="Hauser L."/>
            <person name="Kyrpides N."/>
            <person name="Ivanova N."/>
            <person name="Pagani I."/>
            <person name="Jebbar M."/>
            <person name="Vannier P."/>
            <person name="Oger P."/>
            <person name="Cario A."/>
            <person name="Bartlett D."/>
            <person name="Noll K.M."/>
            <person name="Woyke T."/>
        </authorList>
    </citation>
    <scope>NUCLEOTIDE SEQUENCE [LARGE SCALE GENOMIC DNA]</scope>
    <source>
        <strain evidence="8">DSM 14283 / JCM 11233 / KA3</strain>
    </source>
</reference>
<name>H2J6U8_MARPK</name>
<dbReference type="InterPro" id="IPR029063">
    <property type="entry name" value="SAM-dependent_MTases_sf"/>
</dbReference>
<dbReference type="HOGENOM" id="CLU_065341_0_1_0"/>
<evidence type="ECO:0000313" key="8">
    <source>
        <dbReference type="Proteomes" id="UP000007161"/>
    </source>
</evidence>
<dbReference type="Gene3D" id="3.40.50.150">
    <property type="entry name" value="Vaccinia Virus protein VP39"/>
    <property type="match status" value="1"/>
</dbReference>
<dbReference type="eggNOG" id="COG0357">
    <property type="taxonomic scope" value="Bacteria"/>
</dbReference>
<gene>
    <name evidence="6" type="primary">rsmG</name>
    <name evidence="7" type="ordered locus">Marpi_0786</name>
</gene>
<comment type="subcellular location">
    <subcellularLocation>
        <location evidence="6">Cytoplasm</location>
    </subcellularLocation>
</comment>
<keyword evidence="8" id="KW-1185">Reference proteome</keyword>
<evidence type="ECO:0000256" key="3">
    <source>
        <dbReference type="ARBA" id="ARBA00022603"/>
    </source>
</evidence>
<organism evidence="7 8">
    <name type="scientific">Marinitoga piezophila (strain DSM 14283 / JCM 11233 / KA3)</name>
    <dbReference type="NCBI Taxonomy" id="443254"/>
    <lineage>
        <taxon>Bacteria</taxon>
        <taxon>Thermotogati</taxon>
        <taxon>Thermotogota</taxon>
        <taxon>Thermotogae</taxon>
        <taxon>Petrotogales</taxon>
        <taxon>Petrotogaceae</taxon>
        <taxon>Marinitoga</taxon>
    </lineage>
</organism>
<evidence type="ECO:0000256" key="2">
    <source>
        <dbReference type="ARBA" id="ARBA00022552"/>
    </source>
</evidence>
<dbReference type="AlphaFoldDB" id="H2J6U8"/>
<evidence type="ECO:0000313" key="7">
    <source>
        <dbReference type="EMBL" id="AEX85213.1"/>
    </source>
</evidence>
<feature type="binding site" evidence="6">
    <location>
        <position position="142"/>
    </location>
    <ligand>
        <name>S-adenosyl-L-methionine</name>
        <dbReference type="ChEBI" id="CHEBI:59789"/>
    </ligand>
</feature>
<dbReference type="GO" id="GO:0070043">
    <property type="term" value="F:rRNA (guanine-N7-)-methyltransferase activity"/>
    <property type="evidence" value="ECO:0007669"/>
    <property type="project" value="UniProtKB-UniRule"/>
</dbReference>
<dbReference type="InterPro" id="IPR003682">
    <property type="entry name" value="rRNA_ssu_MeTfrase_G"/>
</dbReference>
<accession>H2J6U8</accession>
<evidence type="ECO:0000256" key="1">
    <source>
        <dbReference type="ARBA" id="ARBA00022490"/>
    </source>
</evidence>
<dbReference type="STRING" id="443254.Marpi_0786"/>
<evidence type="ECO:0000256" key="6">
    <source>
        <dbReference type="HAMAP-Rule" id="MF_00074"/>
    </source>
</evidence>
<comment type="caution">
    <text evidence="6">Lacks conserved residue(s) required for the propagation of feature annotation.</text>
</comment>
<dbReference type="SUPFAM" id="SSF53335">
    <property type="entry name" value="S-adenosyl-L-methionine-dependent methyltransferases"/>
    <property type="match status" value="1"/>
</dbReference>
<evidence type="ECO:0000256" key="4">
    <source>
        <dbReference type="ARBA" id="ARBA00022679"/>
    </source>
</evidence>
<dbReference type="RefSeq" id="WP_014296285.1">
    <property type="nucleotide sequence ID" value="NC_016751.1"/>
</dbReference>
<dbReference type="OrthoDB" id="9808773at2"/>
<dbReference type="PANTHER" id="PTHR31760">
    <property type="entry name" value="S-ADENOSYL-L-METHIONINE-DEPENDENT METHYLTRANSFERASES SUPERFAMILY PROTEIN"/>
    <property type="match status" value="1"/>
</dbReference>
<keyword evidence="1 6" id="KW-0963">Cytoplasm</keyword>
<dbReference type="EMBL" id="CP003257">
    <property type="protein sequence ID" value="AEX85213.1"/>
    <property type="molecule type" value="Genomic_DNA"/>
</dbReference>
<dbReference type="PIRSF" id="PIRSF003078">
    <property type="entry name" value="GidB"/>
    <property type="match status" value="1"/>
</dbReference>
<dbReference type="PANTHER" id="PTHR31760:SF0">
    <property type="entry name" value="S-ADENOSYL-L-METHIONINE-DEPENDENT METHYLTRANSFERASES SUPERFAMILY PROTEIN"/>
    <property type="match status" value="1"/>
</dbReference>
<reference evidence="7 8" key="1">
    <citation type="journal article" date="2012" name="J. Bacteriol.">
        <title>Complete Genome Sequence of the Thermophilic, Piezophilic, Heterotrophic Bacterium Marinitoga piezophila KA3.</title>
        <authorList>
            <person name="Lucas S."/>
            <person name="Han J."/>
            <person name="Lapidus A."/>
            <person name="Cheng J.F."/>
            <person name="Goodwin L.A."/>
            <person name="Pitluck S."/>
            <person name="Peters L."/>
            <person name="Mikhailova N."/>
            <person name="Teshima H."/>
            <person name="Detter J.C."/>
            <person name="Han C."/>
            <person name="Tapia R."/>
            <person name="Land M."/>
            <person name="Hauser L."/>
            <person name="Kyrpides N.C."/>
            <person name="Ivanova N."/>
            <person name="Pagani I."/>
            <person name="Vannier P."/>
            <person name="Oger P."/>
            <person name="Bartlett D.H."/>
            <person name="Noll K.M."/>
            <person name="Woyke T."/>
            <person name="Jebbar M."/>
        </authorList>
    </citation>
    <scope>NUCLEOTIDE SEQUENCE [LARGE SCALE GENOMIC DNA]</scope>
    <source>
        <strain evidence="8">DSM 14283 / JCM 11233 / KA3</strain>
    </source>
</reference>
<comment type="function">
    <text evidence="6">Specifically methylates the N7 position of a guanine in 16S rRNA.</text>
</comment>
<dbReference type="Proteomes" id="UP000007161">
    <property type="component" value="Chromosome"/>
</dbReference>
<dbReference type="HAMAP" id="MF_00074">
    <property type="entry name" value="16SrRNA_methyltr_G"/>
    <property type="match status" value="1"/>
</dbReference>
<dbReference type="Pfam" id="PF02527">
    <property type="entry name" value="GidB"/>
    <property type="match status" value="1"/>
</dbReference>
<proteinExistence type="inferred from homology"/>
<keyword evidence="4 6" id="KW-0808">Transferase</keyword>
<feature type="binding site" evidence="6">
    <location>
        <position position="74"/>
    </location>
    <ligand>
        <name>S-adenosyl-L-methionine</name>
        <dbReference type="ChEBI" id="CHEBI:59789"/>
    </ligand>
</feature>
<dbReference type="NCBIfam" id="TIGR00138">
    <property type="entry name" value="rsmG_gidB"/>
    <property type="match status" value="1"/>
</dbReference>
<sequence>MNFMLRVLEKYEIFLNENSYKKLESFIELIINYPVNLTAIKDKEEASKHLIIDSIFPFEKYYQLKDNMKMIDIGTGGGIPGIPLSIIYNNVDFTLLDSIEKKINAVKYFIKTLNINNANSVNSRVELFSKEHREEYDYATAKAVSRSDILLEYAAPLLKIGGMLFLYKGPTYITEEKKYLEIAAEKIGFKIEKEINYQLFDKERYFIILKKEIETPKKYPRKVGMAVRKPLGGIL</sequence>
<comment type="similarity">
    <text evidence="6">Belongs to the methyltransferase superfamily. RNA methyltransferase RsmG family.</text>
</comment>
<evidence type="ECO:0000256" key="5">
    <source>
        <dbReference type="ARBA" id="ARBA00022691"/>
    </source>
</evidence>
<dbReference type="EC" id="2.1.1.-" evidence="6"/>